<keyword evidence="10" id="KW-1185">Reference proteome</keyword>
<keyword evidence="5 7" id="KW-1133">Transmembrane helix</keyword>
<evidence type="ECO:0000256" key="7">
    <source>
        <dbReference type="RuleBase" id="RU363032"/>
    </source>
</evidence>
<proteinExistence type="inferred from homology"/>
<keyword evidence="6 7" id="KW-0472">Membrane</keyword>
<dbReference type="PANTHER" id="PTHR43227:SF11">
    <property type="entry name" value="BLL4140 PROTEIN"/>
    <property type="match status" value="1"/>
</dbReference>
<evidence type="ECO:0000313" key="10">
    <source>
        <dbReference type="Proteomes" id="UP000028525"/>
    </source>
</evidence>
<keyword evidence="3" id="KW-1003">Cell membrane</keyword>
<feature type="transmembrane region" description="Helical" evidence="7">
    <location>
        <begin position="139"/>
        <end position="164"/>
    </location>
</feature>
<dbReference type="Gene3D" id="1.10.3720.10">
    <property type="entry name" value="MetI-like"/>
    <property type="match status" value="1"/>
</dbReference>
<dbReference type="GO" id="GO:0005886">
    <property type="term" value="C:plasma membrane"/>
    <property type="evidence" value="ECO:0007669"/>
    <property type="project" value="UniProtKB-SubCell"/>
</dbReference>
<comment type="subcellular location">
    <subcellularLocation>
        <location evidence="1 7">Cell membrane</location>
        <topology evidence="1 7">Multi-pass membrane protein</topology>
    </subcellularLocation>
</comment>
<organism evidence="9 10">
    <name type="scientific">Lacrimispora celerecrescens</name>
    <dbReference type="NCBI Taxonomy" id="29354"/>
    <lineage>
        <taxon>Bacteria</taxon>
        <taxon>Bacillati</taxon>
        <taxon>Bacillota</taxon>
        <taxon>Clostridia</taxon>
        <taxon>Lachnospirales</taxon>
        <taxon>Lachnospiraceae</taxon>
        <taxon>Lacrimispora</taxon>
    </lineage>
</organism>
<dbReference type="STRING" id="29354.IO98_20845"/>
<dbReference type="InterPro" id="IPR035906">
    <property type="entry name" value="MetI-like_sf"/>
</dbReference>
<evidence type="ECO:0000259" key="8">
    <source>
        <dbReference type="PROSITE" id="PS50928"/>
    </source>
</evidence>
<evidence type="ECO:0000256" key="1">
    <source>
        <dbReference type="ARBA" id="ARBA00004651"/>
    </source>
</evidence>
<dbReference type="Proteomes" id="UP000028525">
    <property type="component" value="Unassembled WGS sequence"/>
</dbReference>
<dbReference type="PANTHER" id="PTHR43227">
    <property type="entry name" value="BLL4140 PROTEIN"/>
    <property type="match status" value="1"/>
</dbReference>
<evidence type="ECO:0000256" key="2">
    <source>
        <dbReference type="ARBA" id="ARBA00022448"/>
    </source>
</evidence>
<dbReference type="PROSITE" id="PS50928">
    <property type="entry name" value="ABC_TM1"/>
    <property type="match status" value="1"/>
</dbReference>
<feature type="transmembrane region" description="Helical" evidence="7">
    <location>
        <begin position="184"/>
        <end position="206"/>
    </location>
</feature>
<feature type="transmembrane region" description="Helical" evidence="7">
    <location>
        <begin position="34"/>
        <end position="53"/>
    </location>
</feature>
<evidence type="ECO:0000313" key="9">
    <source>
        <dbReference type="EMBL" id="KEZ87654.1"/>
    </source>
</evidence>
<accession>A0A084JFC0</accession>
<dbReference type="Pfam" id="PF00528">
    <property type="entry name" value="BPD_transp_1"/>
    <property type="match status" value="1"/>
</dbReference>
<comment type="caution">
    <text evidence="9">The sequence shown here is derived from an EMBL/GenBank/DDBJ whole genome shotgun (WGS) entry which is preliminary data.</text>
</comment>
<dbReference type="InterPro" id="IPR000515">
    <property type="entry name" value="MetI-like"/>
</dbReference>
<keyword evidence="4 7" id="KW-0812">Transmembrane</keyword>
<keyword evidence="2 7" id="KW-0813">Transport</keyword>
<gene>
    <name evidence="9" type="ORF">IO98_20845</name>
</gene>
<protein>
    <submittedName>
        <fullName evidence="9">Sugar ABC transporter permease</fullName>
    </submittedName>
</protein>
<feature type="transmembrane region" description="Helical" evidence="7">
    <location>
        <begin position="227"/>
        <end position="251"/>
    </location>
</feature>
<evidence type="ECO:0000256" key="4">
    <source>
        <dbReference type="ARBA" id="ARBA00022692"/>
    </source>
</evidence>
<feature type="transmembrane region" description="Helical" evidence="7">
    <location>
        <begin position="287"/>
        <end position="308"/>
    </location>
</feature>
<evidence type="ECO:0000256" key="5">
    <source>
        <dbReference type="ARBA" id="ARBA00022989"/>
    </source>
</evidence>
<reference evidence="9 10" key="1">
    <citation type="submission" date="2014-07" db="EMBL/GenBank/DDBJ databases">
        <title>Draft genome of Clostridium celerecrescens 152B isolated from sediments associated with methane hydrate from Krishna Godavari basin.</title>
        <authorList>
            <person name="Honkalas V.S."/>
            <person name="Dabir A.P."/>
            <person name="Arora P."/>
            <person name="Dhakephalkar P.K."/>
        </authorList>
    </citation>
    <scope>NUCLEOTIDE SEQUENCE [LARGE SCALE GENOMIC DNA]</scope>
    <source>
        <strain evidence="9 10">152B</strain>
    </source>
</reference>
<evidence type="ECO:0000256" key="6">
    <source>
        <dbReference type="ARBA" id="ARBA00023136"/>
    </source>
</evidence>
<dbReference type="SUPFAM" id="SSF161098">
    <property type="entry name" value="MetI-like"/>
    <property type="match status" value="1"/>
</dbReference>
<feature type="transmembrane region" description="Helical" evidence="7">
    <location>
        <begin position="97"/>
        <end position="118"/>
    </location>
</feature>
<sequence length="321" mass="35556">MLKTAGKTASALAAGRRKEEIAQVIGRMKKNWQLYAIIALPVMVLLIFSYGPMYGLQIAFKDFVPTRGFAGSKWVGMKHFQTFVTSYQFGRLIKNTLLVSLYSLAAGFPAAIILAVAINECKSKWYKKTVQMITYAPHFISTVVMAGIVIMVLSPYSGVVNNIIQAFGGERIDFMANAGYFRHIYVWSGVWQNMGFNSIIYISALASIDPTLHEAAVVDGAGRWQRIWNIDLPGIASTIIIMLIMNCGHIMSVGYEKILLLQNSVNMSTSDVISTYVYRIGLQNAQYSFSTAVGLFNGVINCILLVSINKIAKRVSETSLW</sequence>
<dbReference type="AlphaFoldDB" id="A0A084JFC0"/>
<feature type="domain" description="ABC transmembrane type-1" evidence="8">
    <location>
        <begin position="93"/>
        <end position="308"/>
    </location>
</feature>
<dbReference type="InterPro" id="IPR050809">
    <property type="entry name" value="UgpAE/MalFG_permease"/>
</dbReference>
<name>A0A084JFC0_9FIRM</name>
<evidence type="ECO:0000256" key="3">
    <source>
        <dbReference type="ARBA" id="ARBA00022475"/>
    </source>
</evidence>
<dbReference type="EMBL" id="JPME01000031">
    <property type="protein sequence ID" value="KEZ87654.1"/>
    <property type="molecule type" value="Genomic_DNA"/>
</dbReference>
<dbReference type="GO" id="GO:0055085">
    <property type="term" value="P:transmembrane transport"/>
    <property type="evidence" value="ECO:0007669"/>
    <property type="project" value="InterPro"/>
</dbReference>
<dbReference type="CDD" id="cd06261">
    <property type="entry name" value="TM_PBP2"/>
    <property type="match status" value="1"/>
</dbReference>
<comment type="similarity">
    <text evidence="7">Belongs to the binding-protein-dependent transport system permease family.</text>
</comment>